<keyword evidence="1" id="KW-0732">Signal</keyword>
<dbReference type="AlphaFoldDB" id="A0A4P9VLP9"/>
<evidence type="ECO:0000313" key="3">
    <source>
        <dbReference type="Proteomes" id="UP000257039"/>
    </source>
</evidence>
<comment type="caution">
    <text evidence="2">The sequence shown here is derived from an EMBL/GenBank/DDBJ whole genome shotgun (WGS) entry which is preliminary data.</text>
</comment>
<keyword evidence="3" id="KW-1185">Reference proteome</keyword>
<evidence type="ECO:0000313" key="2">
    <source>
        <dbReference type="EMBL" id="RDH42802.1"/>
    </source>
</evidence>
<dbReference type="RefSeq" id="WP_094786252.1">
    <property type="nucleotide sequence ID" value="NZ_NDXW01000001.1"/>
</dbReference>
<feature type="chain" id="PRO_5020833984" evidence="1">
    <location>
        <begin position="22"/>
        <end position="118"/>
    </location>
</feature>
<dbReference type="InterPro" id="IPR021268">
    <property type="entry name" value="DUF2845"/>
</dbReference>
<organism evidence="2 3">
    <name type="scientific">Zooshikella ganghwensis</name>
    <dbReference type="NCBI Taxonomy" id="202772"/>
    <lineage>
        <taxon>Bacteria</taxon>
        <taxon>Pseudomonadati</taxon>
        <taxon>Pseudomonadota</taxon>
        <taxon>Gammaproteobacteria</taxon>
        <taxon>Oceanospirillales</taxon>
        <taxon>Zooshikellaceae</taxon>
        <taxon>Zooshikella</taxon>
    </lineage>
</organism>
<proteinExistence type="predicted"/>
<accession>A0A4P9VLP9</accession>
<protein>
    <submittedName>
        <fullName evidence="2">DUF2845 domain-containing protein</fullName>
    </submittedName>
</protein>
<gene>
    <name evidence="2" type="ORF">B9G39_04680</name>
</gene>
<reference evidence="2 3" key="1">
    <citation type="submission" date="2017-04" db="EMBL/GenBank/DDBJ databases">
        <title>Draft genome sequence of Zooshikella ganghwensis VG4 isolated from Red Sea sediments.</title>
        <authorList>
            <person name="Rehman Z."/>
            <person name="Alam I."/>
            <person name="Kamau A."/>
            <person name="Bajic V."/>
            <person name="Leiknes T."/>
        </authorList>
    </citation>
    <scope>NUCLEOTIDE SEQUENCE [LARGE SCALE GENOMIC DNA]</scope>
    <source>
        <strain evidence="2 3">VG4</strain>
    </source>
</reference>
<feature type="signal peptide" evidence="1">
    <location>
        <begin position="1"/>
        <end position="21"/>
    </location>
</feature>
<name>A0A4P9VLP9_9GAMM</name>
<dbReference type="EMBL" id="NDXW01000001">
    <property type="protein sequence ID" value="RDH42802.1"/>
    <property type="molecule type" value="Genomic_DNA"/>
</dbReference>
<evidence type="ECO:0000256" key="1">
    <source>
        <dbReference type="SAM" id="SignalP"/>
    </source>
</evidence>
<dbReference type="Proteomes" id="UP000257039">
    <property type="component" value="Unassembled WGS sequence"/>
</dbReference>
<sequence>MNKYLLSLVFLLLTQSYNAYSASTMMRCGSNLVKVQDDKSTIIQKCGAPITKEFIEREWHYKGDPEKLSKPLQYRLKKGLKLYYTVEQWTYGKPGSFYKHLIFNDNGILQEINTGKRY</sequence>
<dbReference type="Pfam" id="PF11006">
    <property type="entry name" value="DUF2845"/>
    <property type="match status" value="1"/>
</dbReference>